<organism evidence="1">
    <name type="scientific">viral metagenome</name>
    <dbReference type="NCBI Taxonomy" id="1070528"/>
    <lineage>
        <taxon>unclassified sequences</taxon>
        <taxon>metagenomes</taxon>
        <taxon>organismal metagenomes</taxon>
    </lineage>
</organism>
<evidence type="ECO:0000313" key="1">
    <source>
        <dbReference type="EMBL" id="QHT91236.1"/>
    </source>
</evidence>
<sequence length="106" mass="12444">MFVNCFTITIPTNILEIAIKELSKKFGDNIPKSLSFDGGMLYYITHLFCLDENVDINVDIKEICNKYNCDIGQPYKIEIEDFMYNNNYTICISYKKEGPRFYLQLE</sequence>
<dbReference type="AlphaFoldDB" id="A0A6C0IFJ7"/>
<reference evidence="1" key="1">
    <citation type="journal article" date="2020" name="Nature">
        <title>Giant virus diversity and host interactions through global metagenomics.</title>
        <authorList>
            <person name="Schulz F."/>
            <person name="Roux S."/>
            <person name="Paez-Espino D."/>
            <person name="Jungbluth S."/>
            <person name="Walsh D.A."/>
            <person name="Denef V.J."/>
            <person name="McMahon K.D."/>
            <person name="Konstantinidis K.T."/>
            <person name="Eloe-Fadrosh E.A."/>
            <person name="Kyrpides N.C."/>
            <person name="Woyke T."/>
        </authorList>
    </citation>
    <scope>NUCLEOTIDE SEQUENCE</scope>
    <source>
        <strain evidence="1">GVMAG-M-3300023184-72</strain>
    </source>
</reference>
<accession>A0A6C0IFJ7</accession>
<dbReference type="EMBL" id="MN740164">
    <property type="protein sequence ID" value="QHT91236.1"/>
    <property type="molecule type" value="Genomic_DNA"/>
</dbReference>
<protein>
    <submittedName>
        <fullName evidence="1">Uncharacterized protein</fullName>
    </submittedName>
</protein>
<proteinExistence type="predicted"/>
<name>A0A6C0IFJ7_9ZZZZ</name>